<feature type="domain" description="Ig-like" evidence="7">
    <location>
        <begin position="130"/>
        <end position="221"/>
    </location>
</feature>
<accession>A0A6P7Y9H0</accession>
<keyword evidence="5" id="KW-1133">Transmembrane helix</keyword>
<dbReference type="PANTHER" id="PTHR12080:SF55">
    <property type="entry name" value="LYMPHOCYTE FUNCTION-ASSOCIATED ANTIGEN 3"/>
    <property type="match status" value="1"/>
</dbReference>
<gene>
    <name evidence="9" type="primary">CD58</name>
</gene>
<dbReference type="InterPro" id="IPR013783">
    <property type="entry name" value="Ig-like_fold"/>
</dbReference>
<dbReference type="OrthoDB" id="9427418at2759"/>
<keyword evidence="3 5" id="KW-0472">Membrane</keyword>
<evidence type="ECO:0000256" key="4">
    <source>
        <dbReference type="ARBA" id="ARBA00023180"/>
    </source>
</evidence>
<dbReference type="GO" id="GO:0016020">
    <property type="term" value="C:membrane"/>
    <property type="evidence" value="ECO:0007669"/>
    <property type="project" value="UniProtKB-SubCell"/>
</dbReference>
<dbReference type="SUPFAM" id="SSF48726">
    <property type="entry name" value="Immunoglobulin"/>
    <property type="match status" value="2"/>
</dbReference>
<evidence type="ECO:0000259" key="7">
    <source>
        <dbReference type="PROSITE" id="PS50835"/>
    </source>
</evidence>
<name>A0A6P7Y9H0_9AMPH</name>
<evidence type="ECO:0000256" key="1">
    <source>
        <dbReference type="ARBA" id="ARBA00004370"/>
    </source>
</evidence>
<dbReference type="InParanoid" id="A0A6P7Y9H0"/>
<comment type="subcellular location">
    <subcellularLocation>
        <location evidence="1">Membrane</location>
    </subcellularLocation>
</comment>
<sequence>MLTRCWLTALSPDHLLIMRIQGQAFLLQLLLAALLATGQEDYINGEKGGEIVLQPLLSLEEEIVWKKGVNKVAELENGKLHVYPAYKARFKVDNSSGKLTITNLMEEDAGDYYADILISKDNRYQTEKFPLRVFPPLNKPSVTCREEKGFVILTCNATSSASEEYTWKHSNGEVVSTTDIYQLLDDNKTLNISLAKEHPEKSMVCVVKSPASEKTESIFISECLTKPTPSLKIGLAVSLTLIVIAALVVGVLYYKGYFNRCRKVSIDADTVAEGGDNANLKSERRKASKEEEIVMKNSADEQKAFLSNNEQKDDDTVHSAMLNNDQSSPRKARVIFAHRTKI</sequence>
<keyword evidence="4" id="KW-0325">Glycoprotein</keyword>
<evidence type="ECO:0000313" key="9">
    <source>
        <dbReference type="RefSeq" id="XP_030059740.1"/>
    </source>
</evidence>
<organism evidence="8 9">
    <name type="scientific">Microcaecilia unicolor</name>
    <dbReference type="NCBI Taxonomy" id="1415580"/>
    <lineage>
        <taxon>Eukaryota</taxon>
        <taxon>Metazoa</taxon>
        <taxon>Chordata</taxon>
        <taxon>Craniata</taxon>
        <taxon>Vertebrata</taxon>
        <taxon>Euteleostomi</taxon>
        <taxon>Amphibia</taxon>
        <taxon>Gymnophiona</taxon>
        <taxon>Siphonopidae</taxon>
        <taxon>Microcaecilia</taxon>
    </lineage>
</organism>
<feature type="signal peptide" evidence="6">
    <location>
        <begin position="1"/>
        <end position="38"/>
    </location>
</feature>
<evidence type="ECO:0000256" key="5">
    <source>
        <dbReference type="SAM" id="Phobius"/>
    </source>
</evidence>
<dbReference type="FunCoup" id="A0A6P7Y9H0">
    <property type="interactions" value="309"/>
</dbReference>
<dbReference type="InterPro" id="IPR007110">
    <property type="entry name" value="Ig-like_dom"/>
</dbReference>
<dbReference type="AlphaFoldDB" id="A0A6P7Y9H0"/>
<evidence type="ECO:0000256" key="3">
    <source>
        <dbReference type="ARBA" id="ARBA00023136"/>
    </source>
</evidence>
<dbReference type="PANTHER" id="PTHR12080">
    <property type="entry name" value="SIGNALING LYMPHOCYTIC ACTIVATION MOLECULE"/>
    <property type="match status" value="1"/>
</dbReference>
<proteinExistence type="predicted"/>
<evidence type="ECO:0000256" key="2">
    <source>
        <dbReference type="ARBA" id="ARBA00022729"/>
    </source>
</evidence>
<feature type="transmembrane region" description="Helical" evidence="5">
    <location>
        <begin position="233"/>
        <end position="254"/>
    </location>
</feature>
<dbReference type="InterPro" id="IPR036179">
    <property type="entry name" value="Ig-like_dom_sf"/>
</dbReference>
<dbReference type="InterPro" id="IPR015631">
    <property type="entry name" value="CD2/SLAM_rcpt"/>
</dbReference>
<protein>
    <submittedName>
        <fullName evidence="9">Lymphocyte function-associated antigen 3 isoform X1</fullName>
    </submittedName>
</protein>
<dbReference type="Proteomes" id="UP000515156">
    <property type="component" value="Chromosome 5"/>
</dbReference>
<dbReference type="PROSITE" id="PS50835">
    <property type="entry name" value="IG_LIKE"/>
    <property type="match status" value="1"/>
</dbReference>
<keyword evidence="5" id="KW-0812">Transmembrane</keyword>
<evidence type="ECO:0000256" key="6">
    <source>
        <dbReference type="SAM" id="SignalP"/>
    </source>
</evidence>
<dbReference type="CDD" id="cd00096">
    <property type="entry name" value="Ig"/>
    <property type="match status" value="1"/>
</dbReference>
<feature type="chain" id="PRO_5027669906" evidence="6">
    <location>
        <begin position="39"/>
        <end position="342"/>
    </location>
</feature>
<dbReference type="Gene3D" id="2.60.40.10">
    <property type="entry name" value="Immunoglobulins"/>
    <property type="match status" value="2"/>
</dbReference>
<dbReference type="CTD" id="965"/>
<keyword evidence="8" id="KW-1185">Reference proteome</keyword>
<keyword evidence="2 6" id="KW-0732">Signal</keyword>
<evidence type="ECO:0000313" key="8">
    <source>
        <dbReference type="Proteomes" id="UP000515156"/>
    </source>
</evidence>
<dbReference type="RefSeq" id="XP_030059740.1">
    <property type="nucleotide sequence ID" value="XM_030203880.1"/>
</dbReference>
<dbReference type="GeneID" id="115470594"/>
<reference evidence="9" key="1">
    <citation type="submission" date="2025-08" db="UniProtKB">
        <authorList>
            <consortium name="RefSeq"/>
        </authorList>
    </citation>
    <scope>IDENTIFICATION</scope>
</reference>
<dbReference type="KEGG" id="muo:115470594"/>